<feature type="region of interest" description="Disordered" evidence="1">
    <location>
        <begin position="207"/>
        <end position="227"/>
    </location>
</feature>
<gene>
    <name evidence="2" type="ORF">AAW01_08560</name>
</gene>
<comment type="caution">
    <text evidence="2">The sequence shown here is derived from an EMBL/GenBank/DDBJ whole genome shotgun (WGS) entry which is preliminary data.</text>
</comment>
<feature type="compositionally biased region" description="Gly residues" evidence="1">
    <location>
        <begin position="213"/>
        <end position="227"/>
    </location>
</feature>
<reference evidence="2 3" key="1">
    <citation type="submission" date="2015-04" db="EMBL/GenBank/DDBJ databases">
        <title>The draft genome sequence of Erythrobacr gangjinensis K7-2.</title>
        <authorList>
            <person name="Zhuang L."/>
            <person name="Liu Y."/>
            <person name="Shao Z."/>
        </authorList>
    </citation>
    <scope>NUCLEOTIDE SEQUENCE [LARGE SCALE GENOMIC DNA]</scope>
    <source>
        <strain evidence="2 3">K7-2</strain>
    </source>
</reference>
<evidence type="ECO:0000313" key="2">
    <source>
        <dbReference type="EMBL" id="KLE31595.1"/>
    </source>
</evidence>
<name>A0A0G9MLK9_9SPHN</name>
<dbReference type="EMBL" id="LBHC01000002">
    <property type="protein sequence ID" value="KLE31595.1"/>
    <property type="molecule type" value="Genomic_DNA"/>
</dbReference>
<organism evidence="2 3">
    <name type="scientific">Aurantiacibacter gangjinensis</name>
    <dbReference type="NCBI Taxonomy" id="502682"/>
    <lineage>
        <taxon>Bacteria</taxon>
        <taxon>Pseudomonadati</taxon>
        <taxon>Pseudomonadota</taxon>
        <taxon>Alphaproteobacteria</taxon>
        <taxon>Sphingomonadales</taxon>
        <taxon>Erythrobacteraceae</taxon>
        <taxon>Aurantiacibacter</taxon>
    </lineage>
</organism>
<evidence type="ECO:0000313" key="3">
    <source>
        <dbReference type="Proteomes" id="UP000053070"/>
    </source>
</evidence>
<dbReference type="AlphaFoldDB" id="A0A0G9MLK9"/>
<keyword evidence="3" id="KW-1185">Reference proteome</keyword>
<dbReference type="RefSeq" id="WP_047006947.1">
    <property type="nucleotide sequence ID" value="NZ_CP018097.1"/>
</dbReference>
<accession>A0A0G9MLK9</accession>
<dbReference type="KEGG" id="egn:BMF35_a0718"/>
<dbReference type="PATRIC" id="fig|502682.8.peg.1749"/>
<dbReference type="STRING" id="502682.BMF35_a0718"/>
<proteinExistence type="predicted"/>
<dbReference type="Proteomes" id="UP000053070">
    <property type="component" value="Unassembled WGS sequence"/>
</dbReference>
<evidence type="ECO:0000256" key="1">
    <source>
        <dbReference type="SAM" id="MobiDB-lite"/>
    </source>
</evidence>
<sequence>MKRLAALFLALPLAACGEGEEDFSVDVALSTSQAQAQLIAMDGGAMRSLVGLAPLRATIPEAGVLRYEFLDAGGNAAGVLQYRIERLEENRSRIHAALDLDSVEYEFDGEDMVVSEIRGENMLEQGMRVWADNVNASGYGSLADVNDALSVFSIAMQPELMAQLNDPSAMMEWAGAASAYDEPVGFSDDSYGGGDDWAAGAAPAYETDSYDSGGYGDGSEGGWGAGK</sequence>
<protein>
    <submittedName>
        <fullName evidence="2">Uncharacterized protein</fullName>
    </submittedName>
</protein>